<feature type="compositionally biased region" description="Polar residues" evidence="1">
    <location>
        <begin position="1"/>
        <end position="10"/>
    </location>
</feature>
<proteinExistence type="predicted"/>
<evidence type="ECO:0000256" key="1">
    <source>
        <dbReference type="SAM" id="MobiDB-lite"/>
    </source>
</evidence>
<dbReference type="Proteomes" id="UP000265520">
    <property type="component" value="Unassembled WGS sequence"/>
</dbReference>
<comment type="caution">
    <text evidence="2">The sequence shown here is derived from an EMBL/GenBank/DDBJ whole genome shotgun (WGS) entry which is preliminary data.</text>
</comment>
<evidence type="ECO:0000313" key="2">
    <source>
        <dbReference type="EMBL" id="MCI88304.1"/>
    </source>
</evidence>
<keyword evidence="3" id="KW-1185">Reference proteome</keyword>
<protein>
    <submittedName>
        <fullName evidence="2">Uncharacterized protein</fullName>
    </submittedName>
</protein>
<accession>A0A392VIT5</accession>
<dbReference type="EMBL" id="LXQA011189509">
    <property type="protein sequence ID" value="MCI88304.1"/>
    <property type="molecule type" value="Genomic_DNA"/>
</dbReference>
<organism evidence="2 3">
    <name type="scientific">Trifolium medium</name>
    <dbReference type="NCBI Taxonomy" id="97028"/>
    <lineage>
        <taxon>Eukaryota</taxon>
        <taxon>Viridiplantae</taxon>
        <taxon>Streptophyta</taxon>
        <taxon>Embryophyta</taxon>
        <taxon>Tracheophyta</taxon>
        <taxon>Spermatophyta</taxon>
        <taxon>Magnoliopsida</taxon>
        <taxon>eudicotyledons</taxon>
        <taxon>Gunneridae</taxon>
        <taxon>Pentapetalae</taxon>
        <taxon>rosids</taxon>
        <taxon>fabids</taxon>
        <taxon>Fabales</taxon>
        <taxon>Fabaceae</taxon>
        <taxon>Papilionoideae</taxon>
        <taxon>50 kb inversion clade</taxon>
        <taxon>NPAAA clade</taxon>
        <taxon>Hologalegina</taxon>
        <taxon>IRL clade</taxon>
        <taxon>Trifolieae</taxon>
        <taxon>Trifolium</taxon>
    </lineage>
</organism>
<dbReference type="AlphaFoldDB" id="A0A392VIT5"/>
<feature type="region of interest" description="Disordered" evidence="1">
    <location>
        <begin position="1"/>
        <end position="41"/>
    </location>
</feature>
<evidence type="ECO:0000313" key="3">
    <source>
        <dbReference type="Proteomes" id="UP000265520"/>
    </source>
</evidence>
<name>A0A392VIT5_9FABA</name>
<sequence>MTDETLTQEGSEIKDNVTPATDGDDKPKIDDMTDVGNIVDD</sequence>
<feature type="non-terminal residue" evidence="2">
    <location>
        <position position="41"/>
    </location>
</feature>
<reference evidence="2 3" key="1">
    <citation type="journal article" date="2018" name="Front. Plant Sci.">
        <title>Red Clover (Trifolium pratense) and Zigzag Clover (T. medium) - A Picture of Genomic Similarities and Differences.</title>
        <authorList>
            <person name="Dluhosova J."/>
            <person name="Istvanek J."/>
            <person name="Nedelnik J."/>
            <person name="Repkova J."/>
        </authorList>
    </citation>
    <scope>NUCLEOTIDE SEQUENCE [LARGE SCALE GENOMIC DNA]</scope>
    <source>
        <strain evidence="3">cv. 10/8</strain>
        <tissue evidence="2">Leaf</tissue>
    </source>
</reference>